<dbReference type="STRING" id="1127699.HMPREF9151_00898"/>
<dbReference type="Proteomes" id="UP000010433">
    <property type="component" value="Unassembled WGS sequence"/>
</dbReference>
<sequence length="41" mass="5058">MLYFTLWAAKLLISFEITKNCFVFKRLIDILFNFAHHLYEF</sequence>
<dbReference type="HOGENOM" id="CLU_3274718_0_0_10"/>
<accession>L1NFM3</accession>
<name>L1NFM3_9BACT</name>
<evidence type="ECO:0000313" key="2">
    <source>
        <dbReference type="Proteomes" id="UP000010433"/>
    </source>
</evidence>
<protein>
    <submittedName>
        <fullName evidence="1">Uncharacterized protein</fullName>
    </submittedName>
</protein>
<keyword evidence="2" id="KW-1185">Reference proteome</keyword>
<reference evidence="1 2" key="1">
    <citation type="submission" date="2012-05" db="EMBL/GenBank/DDBJ databases">
        <authorList>
            <person name="Weinstock G."/>
            <person name="Sodergren E."/>
            <person name="Lobos E.A."/>
            <person name="Fulton L."/>
            <person name="Fulton R."/>
            <person name="Courtney L."/>
            <person name="Fronick C."/>
            <person name="O'Laughlin M."/>
            <person name="Godfrey J."/>
            <person name="Wilson R.M."/>
            <person name="Miner T."/>
            <person name="Farmer C."/>
            <person name="Delehaunty K."/>
            <person name="Cordes M."/>
            <person name="Minx P."/>
            <person name="Tomlinson C."/>
            <person name="Chen J."/>
            <person name="Wollam A."/>
            <person name="Pepin K.H."/>
            <person name="Bhonagiri V."/>
            <person name="Zhang X."/>
            <person name="Suruliraj S."/>
            <person name="Warren W."/>
            <person name="Mitreva M."/>
            <person name="Mardis E.R."/>
            <person name="Wilson R.K."/>
        </authorList>
    </citation>
    <scope>NUCLEOTIDE SEQUENCE [LARGE SCALE GENOMIC DNA]</scope>
    <source>
        <strain evidence="1 2">F0055</strain>
    </source>
</reference>
<organism evidence="1 2">
    <name type="scientific">Hoylesella saccharolytica F0055</name>
    <dbReference type="NCBI Taxonomy" id="1127699"/>
    <lineage>
        <taxon>Bacteria</taxon>
        <taxon>Pseudomonadati</taxon>
        <taxon>Bacteroidota</taxon>
        <taxon>Bacteroidia</taxon>
        <taxon>Bacteroidales</taxon>
        <taxon>Prevotellaceae</taxon>
        <taxon>Hoylesella</taxon>
    </lineage>
</organism>
<dbReference type="EMBL" id="AMEP01000061">
    <property type="protein sequence ID" value="EKY02007.1"/>
    <property type="molecule type" value="Genomic_DNA"/>
</dbReference>
<gene>
    <name evidence="1" type="ORF">HMPREF9151_00898</name>
</gene>
<comment type="caution">
    <text evidence="1">The sequence shown here is derived from an EMBL/GenBank/DDBJ whole genome shotgun (WGS) entry which is preliminary data.</text>
</comment>
<dbReference type="AlphaFoldDB" id="L1NFM3"/>
<evidence type="ECO:0000313" key="1">
    <source>
        <dbReference type="EMBL" id="EKY02007.1"/>
    </source>
</evidence>
<proteinExistence type="predicted"/>